<feature type="compositionally biased region" description="Polar residues" evidence="3">
    <location>
        <begin position="19"/>
        <end position="28"/>
    </location>
</feature>
<dbReference type="Gene3D" id="3.90.850.10">
    <property type="entry name" value="Fumarylacetoacetase-like, C-terminal domain"/>
    <property type="match status" value="1"/>
</dbReference>
<evidence type="ECO:0000256" key="1">
    <source>
        <dbReference type="ARBA" id="ARBA00010211"/>
    </source>
</evidence>
<feature type="region of interest" description="Disordered" evidence="3">
    <location>
        <begin position="1"/>
        <end position="28"/>
    </location>
</feature>
<accession>A1R7N8</accession>
<keyword evidence="2" id="KW-0479">Metal-binding</keyword>
<dbReference type="EMBL" id="CP000474">
    <property type="protein sequence ID" value="ABM09607.1"/>
    <property type="molecule type" value="Genomic_DNA"/>
</dbReference>
<dbReference type="AlphaFoldDB" id="A1R7N8"/>
<dbReference type="InterPro" id="IPR011234">
    <property type="entry name" value="Fumarylacetoacetase-like_C"/>
</dbReference>
<evidence type="ECO:0000313" key="5">
    <source>
        <dbReference type="EMBL" id="ABM09607.1"/>
    </source>
</evidence>
<dbReference type="OrthoDB" id="9805307at2"/>
<evidence type="ECO:0000256" key="3">
    <source>
        <dbReference type="SAM" id="MobiDB-lite"/>
    </source>
</evidence>
<reference evidence="5 6" key="1">
    <citation type="journal article" date="2006" name="PLoS Genet.">
        <title>Secrets of soil survival revealed by the genome sequence of Arthrobacter aurescens TC1.</title>
        <authorList>
            <person name="Mongodin E.F."/>
            <person name="Shapir N."/>
            <person name="Daugherty S.C."/>
            <person name="DeBoy R.T."/>
            <person name="Emerson J.B."/>
            <person name="Shvartzbeyn A."/>
            <person name="Radune D."/>
            <person name="Vamathevan J."/>
            <person name="Riggs F."/>
            <person name="Grinberg V."/>
            <person name="Khouri H."/>
            <person name="Wackett L.P."/>
            <person name="Nelson K.E."/>
            <person name="Sadowsky M.J."/>
        </authorList>
    </citation>
    <scope>NUCLEOTIDE SEQUENCE [LARGE SCALE GENOMIC DNA]</scope>
    <source>
        <strain evidence="5 6">TC1</strain>
    </source>
</reference>
<organism evidence="5 6">
    <name type="scientific">Paenarthrobacter aurescens (strain TC1)</name>
    <dbReference type="NCBI Taxonomy" id="290340"/>
    <lineage>
        <taxon>Bacteria</taxon>
        <taxon>Bacillati</taxon>
        <taxon>Actinomycetota</taxon>
        <taxon>Actinomycetes</taxon>
        <taxon>Micrococcales</taxon>
        <taxon>Micrococcaceae</taxon>
        <taxon>Paenarthrobacter</taxon>
    </lineage>
</organism>
<sequence>MTSPLPRRIARVRPAPPRSMTSQSFTGLSVTSKAPDEQFFVANDAAVFDSPAGTRWTVVDSPFGASRANANSPAREGWELGDVVSQDAFTFLAPSVPANVFGMAHNTGQPGRDLPPQAFHKAASSVIGPGEAIQLSSTVGYVDPEAELTVVVGRAARGLTLETASSAILGYTIGNDVSARDLQKTDELWISAKSQDTFTPAGPWIVTSLDDSNLEIGIVHNGKELQTASSADLGWKVDEIMVYLTSFMTLQPGDLVLTGFPAECARIQPGDTVVCRVEGIGELHNPVTSAAWEELPA</sequence>
<dbReference type="InterPro" id="IPR036663">
    <property type="entry name" value="Fumarylacetoacetase_C_sf"/>
</dbReference>
<keyword evidence="5" id="KW-0413">Isomerase</keyword>
<dbReference type="RefSeq" id="WP_011775192.1">
    <property type="nucleotide sequence ID" value="NC_008711.1"/>
</dbReference>
<evidence type="ECO:0000259" key="4">
    <source>
        <dbReference type="Pfam" id="PF01557"/>
    </source>
</evidence>
<dbReference type="GO" id="GO:0016853">
    <property type="term" value="F:isomerase activity"/>
    <property type="evidence" value="ECO:0007669"/>
    <property type="project" value="UniProtKB-KW"/>
</dbReference>
<proteinExistence type="inferred from homology"/>
<keyword evidence="6" id="KW-1185">Reference proteome</keyword>
<dbReference type="eggNOG" id="COG0179">
    <property type="taxonomic scope" value="Bacteria"/>
</dbReference>
<dbReference type="PANTHER" id="PTHR42796">
    <property type="entry name" value="FUMARYLACETOACETATE HYDROLASE DOMAIN-CONTAINING PROTEIN 2A-RELATED"/>
    <property type="match status" value="1"/>
</dbReference>
<dbReference type="GO" id="GO:0046872">
    <property type="term" value="F:metal ion binding"/>
    <property type="evidence" value="ECO:0007669"/>
    <property type="project" value="UniProtKB-KW"/>
</dbReference>
<name>A1R7N8_PAEAT</name>
<dbReference type="HOGENOM" id="CLU_028458_4_0_11"/>
<dbReference type="PANTHER" id="PTHR42796:SF4">
    <property type="entry name" value="FUMARYLACETOACETATE HYDROLASE DOMAIN-CONTAINING PROTEIN 2A"/>
    <property type="match status" value="1"/>
</dbReference>
<evidence type="ECO:0000256" key="2">
    <source>
        <dbReference type="ARBA" id="ARBA00022723"/>
    </source>
</evidence>
<dbReference type="Proteomes" id="UP000000637">
    <property type="component" value="Chromosome"/>
</dbReference>
<evidence type="ECO:0000313" key="6">
    <source>
        <dbReference type="Proteomes" id="UP000000637"/>
    </source>
</evidence>
<comment type="similarity">
    <text evidence="1">Belongs to the FAH family.</text>
</comment>
<dbReference type="STRING" id="290340.AAur_2529"/>
<protein>
    <submittedName>
        <fullName evidence="5">2-hydroxyhepta-2,4-diene-1,7-dioate isomerase</fullName>
    </submittedName>
</protein>
<dbReference type="InterPro" id="IPR051121">
    <property type="entry name" value="FAH"/>
</dbReference>
<feature type="domain" description="Fumarylacetoacetase-like C-terminal" evidence="4">
    <location>
        <begin position="112"/>
        <end position="287"/>
    </location>
</feature>
<gene>
    <name evidence="5" type="ordered locus">AAur_2529</name>
</gene>
<dbReference type="SUPFAM" id="SSF56529">
    <property type="entry name" value="FAH"/>
    <property type="match status" value="1"/>
</dbReference>
<dbReference type="GO" id="GO:0044281">
    <property type="term" value="P:small molecule metabolic process"/>
    <property type="evidence" value="ECO:0007669"/>
    <property type="project" value="UniProtKB-ARBA"/>
</dbReference>
<dbReference type="Pfam" id="PF01557">
    <property type="entry name" value="FAA_hydrolase"/>
    <property type="match status" value="1"/>
</dbReference>
<dbReference type="KEGG" id="aau:AAur_2529"/>